<evidence type="ECO:0000313" key="3">
    <source>
        <dbReference type="Proteomes" id="UP000286415"/>
    </source>
</evidence>
<keyword evidence="1" id="KW-0472">Membrane</keyword>
<name>A0A8T1MBF6_CLOSI</name>
<keyword evidence="1" id="KW-0812">Transmembrane</keyword>
<keyword evidence="3" id="KW-1185">Reference proteome</keyword>
<organism evidence="2 3">
    <name type="scientific">Clonorchis sinensis</name>
    <name type="common">Chinese liver fluke</name>
    <dbReference type="NCBI Taxonomy" id="79923"/>
    <lineage>
        <taxon>Eukaryota</taxon>
        <taxon>Metazoa</taxon>
        <taxon>Spiralia</taxon>
        <taxon>Lophotrochozoa</taxon>
        <taxon>Platyhelminthes</taxon>
        <taxon>Trematoda</taxon>
        <taxon>Digenea</taxon>
        <taxon>Opisthorchiida</taxon>
        <taxon>Opisthorchiata</taxon>
        <taxon>Opisthorchiidae</taxon>
        <taxon>Clonorchis</taxon>
    </lineage>
</organism>
<accession>A0A8T1MBF6</accession>
<proteinExistence type="predicted"/>
<dbReference type="EMBL" id="NIRI02000056">
    <property type="protein sequence ID" value="KAG5446714.1"/>
    <property type="molecule type" value="Genomic_DNA"/>
</dbReference>
<dbReference type="OrthoDB" id="10364201at2759"/>
<comment type="caution">
    <text evidence="2">The sequence shown here is derived from an EMBL/GenBank/DDBJ whole genome shotgun (WGS) entry which is preliminary data.</text>
</comment>
<dbReference type="AlphaFoldDB" id="A0A8T1MBF6"/>
<evidence type="ECO:0000256" key="1">
    <source>
        <dbReference type="SAM" id="Phobius"/>
    </source>
</evidence>
<feature type="transmembrane region" description="Helical" evidence="1">
    <location>
        <begin position="44"/>
        <end position="69"/>
    </location>
</feature>
<sequence length="123" mass="13786">MVYFGSSVTNYEDILDRLNDEGVQPNLASSSTNATNLRVRNAPIIASVVLSALLLSSLIVLIILLASLVRQRRSHYLPIDSPHSTDHHLAAMDTWERAKYILPIRRYRTSVSEENARLLSPTN</sequence>
<dbReference type="Proteomes" id="UP000286415">
    <property type="component" value="Unassembled WGS sequence"/>
</dbReference>
<reference evidence="2 3" key="1">
    <citation type="journal article" date="2018" name="Biotechnol. Adv.">
        <title>Improved genomic resources and new bioinformatic workflow for the carcinogenic parasite Clonorchis sinensis: Biotechnological implications.</title>
        <authorList>
            <person name="Wang D."/>
            <person name="Korhonen P.K."/>
            <person name="Gasser R.B."/>
            <person name="Young N.D."/>
        </authorList>
    </citation>
    <scope>NUCLEOTIDE SEQUENCE [LARGE SCALE GENOMIC DNA]</scope>
    <source>
        <strain evidence="2">Cs-k2</strain>
    </source>
</reference>
<keyword evidence="1" id="KW-1133">Transmembrane helix</keyword>
<reference evidence="2 3" key="2">
    <citation type="journal article" date="2021" name="Genomics">
        <title>High-quality reference genome for Clonorchis sinensis.</title>
        <authorList>
            <person name="Young N.D."/>
            <person name="Stroehlein A.J."/>
            <person name="Kinkar L."/>
            <person name="Wang T."/>
            <person name="Sohn W.M."/>
            <person name="Chang B.C.H."/>
            <person name="Kaur P."/>
            <person name="Weisz D."/>
            <person name="Dudchenko O."/>
            <person name="Aiden E.L."/>
            <person name="Korhonen P.K."/>
            <person name="Gasser R.B."/>
        </authorList>
    </citation>
    <scope>NUCLEOTIDE SEQUENCE [LARGE SCALE GENOMIC DNA]</scope>
    <source>
        <strain evidence="2">Cs-k2</strain>
    </source>
</reference>
<gene>
    <name evidence="2" type="ORF">CSKR_203579</name>
</gene>
<evidence type="ECO:0000313" key="2">
    <source>
        <dbReference type="EMBL" id="KAG5446714.1"/>
    </source>
</evidence>
<protein>
    <submittedName>
        <fullName evidence="2">Uncharacterized protein</fullName>
    </submittedName>
</protein>